<feature type="DNA-binding region" description="H-T-H motif" evidence="4">
    <location>
        <begin position="34"/>
        <end position="53"/>
    </location>
</feature>
<dbReference type="Gene3D" id="1.10.10.60">
    <property type="entry name" value="Homeodomain-like"/>
    <property type="match status" value="1"/>
</dbReference>
<dbReference type="InterPro" id="IPR001647">
    <property type="entry name" value="HTH_TetR"/>
</dbReference>
<dbReference type="InterPro" id="IPR050109">
    <property type="entry name" value="HTH-type_TetR-like_transc_reg"/>
</dbReference>
<keyword evidence="7" id="KW-1185">Reference proteome</keyword>
<dbReference type="PRINTS" id="PR00455">
    <property type="entry name" value="HTHTETR"/>
</dbReference>
<dbReference type="PROSITE" id="PS50977">
    <property type="entry name" value="HTH_TETR_2"/>
    <property type="match status" value="1"/>
</dbReference>
<accession>A0ABN2JNM3</accession>
<dbReference type="SUPFAM" id="SSF46689">
    <property type="entry name" value="Homeodomain-like"/>
    <property type="match status" value="1"/>
</dbReference>
<dbReference type="Proteomes" id="UP001501057">
    <property type="component" value="Unassembled WGS sequence"/>
</dbReference>
<proteinExistence type="predicted"/>
<evidence type="ECO:0000313" key="6">
    <source>
        <dbReference type="EMBL" id="GAA1731214.1"/>
    </source>
</evidence>
<evidence type="ECO:0000256" key="2">
    <source>
        <dbReference type="ARBA" id="ARBA00023125"/>
    </source>
</evidence>
<comment type="caution">
    <text evidence="6">The sequence shown here is derived from an EMBL/GenBank/DDBJ whole genome shotgun (WGS) entry which is preliminary data.</text>
</comment>
<dbReference type="SUPFAM" id="SSF48498">
    <property type="entry name" value="Tetracyclin repressor-like, C-terminal domain"/>
    <property type="match status" value="1"/>
</dbReference>
<reference evidence="6 7" key="1">
    <citation type="journal article" date="2019" name="Int. J. Syst. Evol. Microbiol.">
        <title>The Global Catalogue of Microorganisms (GCM) 10K type strain sequencing project: providing services to taxonomists for standard genome sequencing and annotation.</title>
        <authorList>
            <consortium name="The Broad Institute Genomics Platform"/>
            <consortium name="The Broad Institute Genome Sequencing Center for Infectious Disease"/>
            <person name="Wu L."/>
            <person name="Ma J."/>
        </authorList>
    </citation>
    <scope>NUCLEOTIDE SEQUENCE [LARGE SCALE GENOMIC DNA]</scope>
    <source>
        <strain evidence="6 7">JCM 13518</strain>
    </source>
</reference>
<dbReference type="Gene3D" id="1.10.357.10">
    <property type="entry name" value="Tetracycline Repressor, domain 2"/>
    <property type="match status" value="1"/>
</dbReference>
<dbReference type="PANTHER" id="PTHR30055">
    <property type="entry name" value="HTH-TYPE TRANSCRIPTIONAL REGULATOR RUTR"/>
    <property type="match status" value="1"/>
</dbReference>
<feature type="domain" description="HTH tetR-type" evidence="5">
    <location>
        <begin position="11"/>
        <end position="71"/>
    </location>
</feature>
<evidence type="ECO:0000313" key="7">
    <source>
        <dbReference type="Proteomes" id="UP001501057"/>
    </source>
</evidence>
<gene>
    <name evidence="6" type="ORF">GCM10009710_09840</name>
</gene>
<dbReference type="InterPro" id="IPR009057">
    <property type="entry name" value="Homeodomain-like_sf"/>
</dbReference>
<organism evidence="6 7">
    <name type="scientific">Aeromicrobium alkaliterrae</name>
    <dbReference type="NCBI Taxonomy" id="302168"/>
    <lineage>
        <taxon>Bacteria</taxon>
        <taxon>Bacillati</taxon>
        <taxon>Actinomycetota</taxon>
        <taxon>Actinomycetes</taxon>
        <taxon>Propionibacteriales</taxon>
        <taxon>Nocardioidaceae</taxon>
        <taxon>Aeromicrobium</taxon>
    </lineage>
</organism>
<evidence type="ECO:0000256" key="3">
    <source>
        <dbReference type="ARBA" id="ARBA00023163"/>
    </source>
</evidence>
<dbReference type="Pfam" id="PF00440">
    <property type="entry name" value="TetR_N"/>
    <property type="match status" value="1"/>
</dbReference>
<evidence type="ECO:0000259" key="5">
    <source>
        <dbReference type="PROSITE" id="PS50977"/>
    </source>
</evidence>
<keyword evidence="2 4" id="KW-0238">DNA-binding</keyword>
<protein>
    <recommendedName>
        <fullName evidence="5">HTH tetR-type domain-containing protein</fullName>
    </recommendedName>
</protein>
<dbReference type="EMBL" id="BAAAME010000002">
    <property type="protein sequence ID" value="GAA1731214.1"/>
    <property type="molecule type" value="Genomic_DNA"/>
</dbReference>
<dbReference type="InterPro" id="IPR036271">
    <property type="entry name" value="Tet_transcr_reg_TetR-rel_C_sf"/>
</dbReference>
<keyword evidence="1" id="KW-0805">Transcription regulation</keyword>
<name>A0ABN2JNM3_9ACTN</name>
<evidence type="ECO:0000256" key="1">
    <source>
        <dbReference type="ARBA" id="ARBA00023015"/>
    </source>
</evidence>
<evidence type="ECO:0000256" key="4">
    <source>
        <dbReference type="PROSITE-ProRule" id="PRU00335"/>
    </source>
</evidence>
<dbReference type="PANTHER" id="PTHR30055:SF234">
    <property type="entry name" value="HTH-TYPE TRANSCRIPTIONAL REGULATOR BETI"/>
    <property type="match status" value="1"/>
</dbReference>
<sequence>MTRMGVDERRAARRREIIAATRALFDERGVRDAQIEDIARAVGINRAIIYRHFSSKEELFAVTLVEYLHELEAAFAAGVDPSDPPRRRLASIVAAFFDYGVAHPAFVDCAQTLLRRRGTELQQEVGDAVLIELGTAISACLAHLVTTLTEGTDAGDFRVTDPSLVANVLYAQGLGALNLAHLQWSIREHNTGMPVVDDVASDTLRTLLVHGALAMATGSSPRPA</sequence>
<keyword evidence="3" id="KW-0804">Transcription</keyword>